<sequence>MEEGRVQMLSSSITVKSAENIRLTSSVSLKSGESFVRFGSEGLLISDFGDPSSESSPITFKVVFSSLVAVCGSYVYGHAVGYSSPAQEGIMEDLGITSEQYSVFSSILTVGAMLGAVMSGRVADFVGRRAAMGISQFFCIFGWLSIMLAENSLWLDIGRFVLGCGIGLVSYAIPIYVAEITPRNVRGTFTALNPLLMGFGQSFAFLFGPFINWRILALIGIIPGVIQLPCLFFIPESPRWLAKVGKMKEFEASLQSIRGENFDISQEATEIKDYTNYLKEISGDGILSLFQRKYVRSLIVGVGLIVFQRFGGVYGFLFYASTIFESAGFSSSIGTIIAGVFQIVTTTLGLILIDRSGRRPMLLSSTVGACVGCVITAMAFVFKDLNFGTEVTGILVLIGVVVIQLPCLFGFSATWTRRNTLDYKSEIFPINIKSPAGSLVILVSWTGSWIVSYTFAYLFEWSSAGTFFMYGVICALGILFIAKLVPETKGRTLEEIQVSMMGD</sequence>
<feature type="transmembrane region" description="Helical" evidence="9">
    <location>
        <begin position="394"/>
        <end position="415"/>
    </location>
</feature>
<dbReference type="InterPro" id="IPR036259">
    <property type="entry name" value="MFS_trans_sf"/>
</dbReference>
<dbReference type="PANTHER" id="PTHR48021:SF15">
    <property type="entry name" value="SUGAR TRANSPORTER ERD6-LIKE 15 ISOFORM X1"/>
    <property type="match status" value="1"/>
</dbReference>
<dbReference type="InterPro" id="IPR020846">
    <property type="entry name" value="MFS_dom"/>
</dbReference>
<dbReference type="Proteomes" id="UP000323000">
    <property type="component" value="Chromosome 3"/>
</dbReference>
<feature type="transmembrane region" description="Helical" evidence="9">
    <location>
        <begin position="130"/>
        <end position="148"/>
    </location>
</feature>
<feature type="transmembrane region" description="Helical" evidence="9">
    <location>
        <begin position="332"/>
        <end position="353"/>
    </location>
</feature>
<dbReference type="Pfam" id="PF00083">
    <property type="entry name" value="Sugar_tr"/>
    <property type="match status" value="1"/>
</dbReference>
<dbReference type="PRINTS" id="PR00171">
    <property type="entry name" value="SUGRTRNSPORT"/>
</dbReference>
<dbReference type="PROSITE" id="PS50850">
    <property type="entry name" value="MFS"/>
    <property type="match status" value="1"/>
</dbReference>
<feature type="transmembrane region" description="Helical" evidence="9">
    <location>
        <begin position="360"/>
        <end position="382"/>
    </location>
</feature>
<dbReference type="AlphaFoldDB" id="A0A5C7I7W0"/>
<dbReference type="CDD" id="cd17358">
    <property type="entry name" value="MFS_GLUT6_8_Class3_like"/>
    <property type="match status" value="1"/>
</dbReference>
<evidence type="ECO:0000256" key="3">
    <source>
        <dbReference type="ARBA" id="ARBA00022448"/>
    </source>
</evidence>
<evidence type="ECO:0000256" key="9">
    <source>
        <dbReference type="SAM" id="Phobius"/>
    </source>
</evidence>
<proteinExistence type="inferred from homology"/>
<dbReference type="InterPro" id="IPR003663">
    <property type="entry name" value="Sugar/inositol_transpt"/>
</dbReference>
<dbReference type="OrthoDB" id="6133115at2759"/>
<dbReference type="GO" id="GO:0016020">
    <property type="term" value="C:membrane"/>
    <property type="evidence" value="ECO:0007669"/>
    <property type="project" value="UniProtKB-SubCell"/>
</dbReference>
<feature type="transmembrane region" description="Helical" evidence="9">
    <location>
        <begin position="62"/>
        <end position="81"/>
    </location>
</feature>
<keyword evidence="12" id="KW-1185">Reference proteome</keyword>
<keyword evidence="3 8" id="KW-0813">Transport</keyword>
<feature type="transmembrane region" description="Helical" evidence="9">
    <location>
        <begin position="465"/>
        <end position="485"/>
    </location>
</feature>
<dbReference type="EMBL" id="VAHF01000003">
    <property type="protein sequence ID" value="TXG65663.1"/>
    <property type="molecule type" value="Genomic_DNA"/>
</dbReference>
<organism evidence="11 12">
    <name type="scientific">Acer yangbiense</name>
    <dbReference type="NCBI Taxonomy" id="1000413"/>
    <lineage>
        <taxon>Eukaryota</taxon>
        <taxon>Viridiplantae</taxon>
        <taxon>Streptophyta</taxon>
        <taxon>Embryophyta</taxon>
        <taxon>Tracheophyta</taxon>
        <taxon>Spermatophyta</taxon>
        <taxon>Magnoliopsida</taxon>
        <taxon>eudicotyledons</taxon>
        <taxon>Gunneridae</taxon>
        <taxon>Pentapetalae</taxon>
        <taxon>rosids</taxon>
        <taxon>malvids</taxon>
        <taxon>Sapindales</taxon>
        <taxon>Sapindaceae</taxon>
        <taxon>Hippocastanoideae</taxon>
        <taxon>Acereae</taxon>
        <taxon>Acer</taxon>
    </lineage>
</organism>
<dbReference type="InterPro" id="IPR005828">
    <property type="entry name" value="MFS_sugar_transport-like"/>
</dbReference>
<dbReference type="InterPro" id="IPR050549">
    <property type="entry name" value="MFS_Trehalose_Transporter"/>
</dbReference>
<evidence type="ECO:0000256" key="7">
    <source>
        <dbReference type="ARBA" id="ARBA00023136"/>
    </source>
</evidence>
<dbReference type="SUPFAM" id="SSF103473">
    <property type="entry name" value="MFS general substrate transporter"/>
    <property type="match status" value="1"/>
</dbReference>
<evidence type="ECO:0000256" key="1">
    <source>
        <dbReference type="ARBA" id="ARBA00004141"/>
    </source>
</evidence>
<evidence type="ECO:0000313" key="12">
    <source>
        <dbReference type="Proteomes" id="UP000323000"/>
    </source>
</evidence>
<feature type="transmembrane region" description="Helical" evidence="9">
    <location>
        <begin position="298"/>
        <end position="320"/>
    </location>
</feature>
<feature type="transmembrane region" description="Helical" evidence="9">
    <location>
        <begin position="189"/>
        <end position="207"/>
    </location>
</feature>
<feature type="transmembrane region" description="Helical" evidence="9">
    <location>
        <begin position="436"/>
        <end position="459"/>
    </location>
</feature>
<dbReference type="Gene3D" id="1.20.1250.20">
    <property type="entry name" value="MFS general substrate transporter like domains"/>
    <property type="match status" value="1"/>
</dbReference>
<reference evidence="12" key="1">
    <citation type="journal article" date="2019" name="Gigascience">
        <title>De novo genome assembly of the endangered Acer yangbiense, a plant species with extremely small populations endemic to Yunnan Province, China.</title>
        <authorList>
            <person name="Yang J."/>
            <person name="Wariss H.M."/>
            <person name="Tao L."/>
            <person name="Zhang R."/>
            <person name="Yun Q."/>
            <person name="Hollingsworth P."/>
            <person name="Dao Z."/>
            <person name="Luo G."/>
            <person name="Guo H."/>
            <person name="Ma Y."/>
            <person name="Sun W."/>
        </authorList>
    </citation>
    <scope>NUCLEOTIDE SEQUENCE [LARGE SCALE GENOMIC DNA]</scope>
    <source>
        <strain evidence="12">cv. Malutang</strain>
    </source>
</reference>
<evidence type="ECO:0000313" key="11">
    <source>
        <dbReference type="EMBL" id="TXG65663.1"/>
    </source>
</evidence>
<feature type="domain" description="Major facilitator superfamily (MFS) profile" evidence="10">
    <location>
        <begin position="65"/>
        <end position="489"/>
    </location>
</feature>
<keyword evidence="7 9" id="KW-0472">Membrane</keyword>
<dbReference type="FunFam" id="1.20.1250.20:FF:000043">
    <property type="entry name" value="sugar transporter ERD6-like 6"/>
    <property type="match status" value="1"/>
</dbReference>
<comment type="subcellular location">
    <subcellularLocation>
        <location evidence="1">Membrane</location>
        <topology evidence="1">Multi-pass membrane protein</topology>
    </subcellularLocation>
</comment>
<gene>
    <name evidence="11" type="ORF">EZV62_006938</name>
</gene>
<comment type="similarity">
    <text evidence="2 8">Belongs to the major facilitator superfamily. Sugar transporter (TC 2.A.1.1) family.</text>
</comment>
<name>A0A5C7I7W0_9ROSI</name>
<dbReference type="InterPro" id="IPR044775">
    <property type="entry name" value="MFS_ERD6/Tret1-like"/>
</dbReference>
<dbReference type="GO" id="GO:0051119">
    <property type="term" value="F:sugar transmembrane transporter activity"/>
    <property type="evidence" value="ECO:0007669"/>
    <property type="project" value="InterPro"/>
</dbReference>
<protein>
    <recommendedName>
        <fullName evidence="10">Major facilitator superfamily (MFS) profile domain-containing protein</fullName>
    </recommendedName>
</protein>
<keyword evidence="5 9" id="KW-0812">Transmembrane</keyword>
<feature type="transmembrane region" description="Helical" evidence="9">
    <location>
        <begin position="160"/>
        <end position="177"/>
    </location>
</feature>
<comment type="caution">
    <text evidence="11">The sequence shown here is derived from an EMBL/GenBank/DDBJ whole genome shotgun (WGS) entry which is preliminary data.</text>
</comment>
<keyword evidence="4" id="KW-0762">Sugar transport</keyword>
<feature type="transmembrane region" description="Helical" evidence="9">
    <location>
        <begin position="213"/>
        <end position="234"/>
    </location>
</feature>
<accession>A0A5C7I7W0</accession>
<dbReference type="InterPro" id="IPR005829">
    <property type="entry name" value="Sugar_transporter_CS"/>
</dbReference>
<keyword evidence="6 9" id="KW-1133">Transmembrane helix</keyword>
<evidence type="ECO:0000256" key="4">
    <source>
        <dbReference type="ARBA" id="ARBA00022597"/>
    </source>
</evidence>
<feature type="transmembrane region" description="Helical" evidence="9">
    <location>
        <begin position="101"/>
        <end position="118"/>
    </location>
</feature>
<dbReference type="PROSITE" id="PS00216">
    <property type="entry name" value="SUGAR_TRANSPORT_1"/>
    <property type="match status" value="1"/>
</dbReference>
<dbReference type="NCBIfam" id="TIGR00879">
    <property type="entry name" value="SP"/>
    <property type="match status" value="1"/>
</dbReference>
<evidence type="ECO:0000259" key="10">
    <source>
        <dbReference type="PROSITE" id="PS50850"/>
    </source>
</evidence>
<dbReference type="PANTHER" id="PTHR48021">
    <property type="match status" value="1"/>
</dbReference>
<evidence type="ECO:0000256" key="8">
    <source>
        <dbReference type="RuleBase" id="RU003346"/>
    </source>
</evidence>
<evidence type="ECO:0000256" key="5">
    <source>
        <dbReference type="ARBA" id="ARBA00022692"/>
    </source>
</evidence>
<evidence type="ECO:0000256" key="2">
    <source>
        <dbReference type="ARBA" id="ARBA00010992"/>
    </source>
</evidence>
<evidence type="ECO:0000256" key="6">
    <source>
        <dbReference type="ARBA" id="ARBA00022989"/>
    </source>
</evidence>